<comment type="caution">
    <text evidence="3">The sequence shown here is derived from an EMBL/GenBank/DDBJ whole genome shotgun (WGS) entry which is preliminary data.</text>
</comment>
<dbReference type="Proteomes" id="UP000824063">
    <property type="component" value="Unassembled WGS sequence"/>
</dbReference>
<name>A0A9D2F9P8_9ENTE</name>
<feature type="region of interest" description="Disordered" evidence="1">
    <location>
        <begin position="258"/>
        <end position="308"/>
    </location>
</feature>
<protein>
    <submittedName>
        <fullName evidence="3">Relaxase/mobilization nuclease domain-containing protein</fullName>
    </submittedName>
</protein>
<proteinExistence type="predicted"/>
<evidence type="ECO:0000313" key="3">
    <source>
        <dbReference type="EMBL" id="HIZ54573.1"/>
    </source>
</evidence>
<dbReference type="EMBL" id="DXBN01000273">
    <property type="protein sequence ID" value="HIZ54573.1"/>
    <property type="molecule type" value="Genomic_DNA"/>
</dbReference>
<accession>A0A9D2F9P8</accession>
<feature type="compositionally biased region" description="Basic and acidic residues" evidence="1">
    <location>
        <begin position="276"/>
        <end position="295"/>
    </location>
</feature>
<dbReference type="AlphaFoldDB" id="A0A9D2F9P8"/>
<reference evidence="3" key="1">
    <citation type="journal article" date="2021" name="PeerJ">
        <title>Extensive microbial diversity within the chicken gut microbiome revealed by metagenomics and culture.</title>
        <authorList>
            <person name="Gilroy R."/>
            <person name="Ravi A."/>
            <person name="Getino M."/>
            <person name="Pursley I."/>
            <person name="Horton D.L."/>
            <person name="Alikhan N.F."/>
            <person name="Baker D."/>
            <person name="Gharbi K."/>
            <person name="Hall N."/>
            <person name="Watson M."/>
            <person name="Adriaenssens E.M."/>
            <person name="Foster-Nyarko E."/>
            <person name="Jarju S."/>
            <person name="Secka A."/>
            <person name="Antonio M."/>
            <person name="Oren A."/>
            <person name="Chaudhuri R.R."/>
            <person name="La Ragione R."/>
            <person name="Hildebrand F."/>
            <person name="Pallen M.J."/>
        </authorList>
    </citation>
    <scope>NUCLEOTIDE SEQUENCE</scope>
    <source>
        <strain evidence="3">CHK172-16539</strain>
    </source>
</reference>
<evidence type="ECO:0000256" key="1">
    <source>
        <dbReference type="SAM" id="MobiDB-lite"/>
    </source>
</evidence>
<organism evidence="3 4">
    <name type="scientific">Candidatus Enterococcus avicola</name>
    <dbReference type="NCBI Taxonomy" id="2838561"/>
    <lineage>
        <taxon>Bacteria</taxon>
        <taxon>Bacillati</taxon>
        <taxon>Bacillota</taxon>
        <taxon>Bacilli</taxon>
        <taxon>Lactobacillales</taxon>
        <taxon>Enterococcaceae</taxon>
        <taxon>Enterococcus</taxon>
    </lineage>
</organism>
<sequence length="308" mass="35206">MATIQRSTTKVANKLVSYAEKRAVERGGVNCGADYAKTQFKATRQMWGKTDGIQAHHVIQSFKPDEIDPKKANEIGMKLAEKIAPGYEVAVYTHADKKHIHNHIVINSVNPDTGKKYHAHGTEELLKIRAASDEICLENDLSVVKEHNSPVRYKLAEKALLEKGQISWKDEIRQAVSYAKVDVTSLTDLEKSLKKDFNIEMKLRGNTISFKHPDQKRFIRGKSLGYPYEKEGIENEFTRKIEAEREWSTLDKIVTAVRENERNRTSELTPTGTPKSADRNHEAHIEHEQKPEPKIPKRNRNQDFGLER</sequence>
<gene>
    <name evidence="3" type="ORF">IAA20_11595</name>
</gene>
<evidence type="ECO:0000259" key="2">
    <source>
        <dbReference type="Pfam" id="PF03432"/>
    </source>
</evidence>
<feature type="domain" description="MobA/VirD2-like nuclease" evidence="2">
    <location>
        <begin position="20"/>
        <end position="141"/>
    </location>
</feature>
<dbReference type="InterPro" id="IPR005094">
    <property type="entry name" value="Endonuclease_MobA/VirD2"/>
</dbReference>
<evidence type="ECO:0000313" key="4">
    <source>
        <dbReference type="Proteomes" id="UP000824063"/>
    </source>
</evidence>
<reference evidence="3" key="2">
    <citation type="submission" date="2021-04" db="EMBL/GenBank/DDBJ databases">
        <authorList>
            <person name="Gilroy R."/>
        </authorList>
    </citation>
    <scope>NUCLEOTIDE SEQUENCE</scope>
    <source>
        <strain evidence="3">CHK172-16539</strain>
    </source>
</reference>
<dbReference type="Pfam" id="PF03432">
    <property type="entry name" value="Relaxase"/>
    <property type="match status" value="1"/>
</dbReference>